<dbReference type="STRING" id="692275.N1QN18"/>
<protein>
    <recommendedName>
        <fullName evidence="4">Protein ZIP4 homolog</fullName>
    </recommendedName>
</protein>
<keyword evidence="3" id="KW-1185">Reference proteome</keyword>
<sequence>MSGSRTHIDNFTVPPAPGAYLAGQRRRENRASEAYRYGESYCTRRAKPRIEWLSPLLTPSSTLKVMAKVDKRVQAIIHAAQQALKHLRDRTEVPRKLAIEIDGHIRNSLSTLNPSLVASRVDEIDAYGTDIWNAAADIIHEDKEPREPRSQAASVVSVGVSLRVFSLLLLDLSHCASSRRTKNPAQQVRLFKVSNRTAKLCLERKQLDLSVTALEVGSKHISRLAEPGPLVEFSSTDGPPLSAHEVSMKSLECEYYLLRILHAWRSERRDLADHFFHSWTKVHMPEGSPRIDASVKAADLFYEFARQLTKKGDAEVAAKWYDRALTALWDGDPELAGHDSGELLTSIAVAYVEQLLKTGQNLSCIRTQEIVAQLESCHCLSNRLSIPVLKLRVLVNVKPIQPEELNRALLGIIRLSVLTEENFKMIMQTMRKAHEVLPDVAIAALQTFILERLLPEVSSVHSVLDQVNEWLEKASITYTLYATTRMVSSGESLVDGLTLLFDSLHEHAAARFTSKATHAAQTLIWKATSLPDFTVAQQCCLLLRHPLFDNAGNTNKGRIARKLMRAALDAKDFPEARKLFLELPTEVRNEPATRYSAFQLALREGDMNLAEESLRVVLKSSGTDPTYLYACVLDVQQQPKVRQMAVIALKAVLQQRPPGIQLRSLLRCMARLLIAEANNPELDAGVLAEEIAAIFEMAAGSIKEIRKCPPDQWRVEVLWWSKNAYNLAIQLCSTIDPRQLLRILSACTAFMNEIPTDAGHMHADDLVSLLGRSSFQDAACAKDYFTQALRDIAMFGALQQTVKSNDEASSARTFTMTKFELECILQLRQWNLLDEVLQRCLEMRTAGRWDTLADLIIVISEHLDSSEQTAHTSLITQLLQKIINESWKKEKDIVQVSRWLRFAFMLCLHHEEGSFARKLLDQASRMAEHGQAGKYGAYPEAELQWLATTGFNHAIDLVADDKLDDVKAWLDAAVEVARWTQDNGAMHAILSEKRETALKRIRRGQN</sequence>
<dbReference type="OrthoDB" id="65716at2759"/>
<dbReference type="PANTHER" id="PTHR40375">
    <property type="entry name" value="SPORULATION-SPECIFIC PROTEIN 22"/>
    <property type="match status" value="1"/>
</dbReference>
<evidence type="ECO:0000256" key="1">
    <source>
        <dbReference type="ARBA" id="ARBA00023254"/>
    </source>
</evidence>
<dbReference type="GeneID" id="27904656"/>
<dbReference type="InterPro" id="IPR013940">
    <property type="entry name" value="Spo22/ZIP4/TEX11"/>
</dbReference>
<evidence type="ECO:0008006" key="4">
    <source>
        <dbReference type="Google" id="ProtNLM"/>
    </source>
</evidence>
<dbReference type="EMBL" id="KB456260">
    <property type="protein sequence ID" value="EMF17837.1"/>
    <property type="molecule type" value="Genomic_DNA"/>
</dbReference>
<evidence type="ECO:0000313" key="2">
    <source>
        <dbReference type="EMBL" id="EMF17837.1"/>
    </source>
</evidence>
<dbReference type="InterPro" id="IPR039057">
    <property type="entry name" value="Spo22/ZIP4"/>
</dbReference>
<dbReference type="AlphaFoldDB" id="N1QN18"/>
<dbReference type="GO" id="GO:0051321">
    <property type="term" value="P:meiotic cell cycle"/>
    <property type="evidence" value="ECO:0007669"/>
    <property type="project" value="UniProtKB-KW"/>
</dbReference>
<dbReference type="Proteomes" id="UP000016931">
    <property type="component" value="Unassembled WGS sequence"/>
</dbReference>
<evidence type="ECO:0000313" key="3">
    <source>
        <dbReference type="Proteomes" id="UP000016931"/>
    </source>
</evidence>
<name>N1QN18_SPHMS</name>
<reference evidence="2 3" key="1">
    <citation type="journal article" date="2012" name="PLoS Pathog.">
        <title>Diverse lifestyles and strategies of plant pathogenesis encoded in the genomes of eighteen Dothideomycetes fungi.</title>
        <authorList>
            <person name="Ohm R.A."/>
            <person name="Feau N."/>
            <person name="Henrissat B."/>
            <person name="Schoch C.L."/>
            <person name="Horwitz B.A."/>
            <person name="Barry K.W."/>
            <person name="Condon B.J."/>
            <person name="Copeland A.C."/>
            <person name="Dhillon B."/>
            <person name="Glaser F."/>
            <person name="Hesse C.N."/>
            <person name="Kosti I."/>
            <person name="LaButti K."/>
            <person name="Lindquist E.A."/>
            <person name="Lucas S."/>
            <person name="Salamov A.A."/>
            <person name="Bradshaw R.E."/>
            <person name="Ciuffetti L."/>
            <person name="Hamelin R.C."/>
            <person name="Kema G.H.J."/>
            <person name="Lawrence C."/>
            <person name="Scott J.A."/>
            <person name="Spatafora J.W."/>
            <person name="Turgeon B.G."/>
            <person name="de Wit P.J.G.M."/>
            <person name="Zhong S."/>
            <person name="Goodwin S.B."/>
            <person name="Grigoriev I.V."/>
        </authorList>
    </citation>
    <scope>NUCLEOTIDE SEQUENCE [LARGE SCALE GENOMIC DNA]</scope>
    <source>
        <strain evidence="2 3">SO2202</strain>
    </source>
</reference>
<dbReference type="PANTHER" id="PTHR40375:SF2">
    <property type="entry name" value="SPORULATION-SPECIFIC PROTEIN 22"/>
    <property type="match status" value="1"/>
</dbReference>
<dbReference type="OMA" id="KLSRWIR"/>
<accession>N1QN18</accession>
<keyword evidence="1" id="KW-0469">Meiosis</keyword>
<dbReference type="Pfam" id="PF08631">
    <property type="entry name" value="SPO22"/>
    <property type="match status" value="1"/>
</dbReference>
<dbReference type="RefSeq" id="XP_016765958.1">
    <property type="nucleotide sequence ID" value="XM_016907519.1"/>
</dbReference>
<gene>
    <name evidence="2" type="ORF">SEPMUDRAFT_153684</name>
</gene>
<dbReference type="HOGENOM" id="CLU_001453_0_0_1"/>
<dbReference type="GO" id="GO:0090173">
    <property type="term" value="P:regulation of synaptonemal complex assembly"/>
    <property type="evidence" value="ECO:0007669"/>
    <property type="project" value="InterPro"/>
</dbReference>
<dbReference type="eggNOG" id="KOG4814">
    <property type="taxonomic scope" value="Eukaryota"/>
</dbReference>
<organism evidence="2 3">
    <name type="scientific">Sphaerulina musiva (strain SO2202)</name>
    <name type="common">Poplar stem canker fungus</name>
    <name type="synonym">Septoria musiva</name>
    <dbReference type="NCBI Taxonomy" id="692275"/>
    <lineage>
        <taxon>Eukaryota</taxon>
        <taxon>Fungi</taxon>
        <taxon>Dikarya</taxon>
        <taxon>Ascomycota</taxon>
        <taxon>Pezizomycotina</taxon>
        <taxon>Dothideomycetes</taxon>
        <taxon>Dothideomycetidae</taxon>
        <taxon>Mycosphaerellales</taxon>
        <taxon>Mycosphaerellaceae</taxon>
        <taxon>Sphaerulina</taxon>
    </lineage>
</organism>
<proteinExistence type="predicted"/>